<feature type="region of interest" description="Disordered" evidence="1">
    <location>
        <begin position="343"/>
        <end position="376"/>
    </location>
</feature>
<evidence type="ECO:0000256" key="1">
    <source>
        <dbReference type="SAM" id="MobiDB-lite"/>
    </source>
</evidence>
<comment type="caution">
    <text evidence="2">The sequence shown here is derived from an EMBL/GenBank/DDBJ whole genome shotgun (WGS) entry which is preliminary data.</text>
</comment>
<keyword evidence="3" id="KW-1185">Reference proteome</keyword>
<feature type="compositionally biased region" description="Polar residues" evidence="1">
    <location>
        <begin position="356"/>
        <end position="372"/>
    </location>
</feature>
<dbReference type="Proteomes" id="UP001159363">
    <property type="component" value="Chromosome 2"/>
</dbReference>
<dbReference type="EMBL" id="JARBHB010000002">
    <property type="protein sequence ID" value="KAJ8893160.1"/>
    <property type="molecule type" value="Genomic_DNA"/>
</dbReference>
<proteinExistence type="predicted"/>
<evidence type="ECO:0000313" key="3">
    <source>
        <dbReference type="Proteomes" id="UP001159363"/>
    </source>
</evidence>
<gene>
    <name evidence="2" type="ORF">PR048_005743</name>
</gene>
<organism evidence="2 3">
    <name type="scientific">Dryococelus australis</name>
    <dbReference type="NCBI Taxonomy" id="614101"/>
    <lineage>
        <taxon>Eukaryota</taxon>
        <taxon>Metazoa</taxon>
        <taxon>Ecdysozoa</taxon>
        <taxon>Arthropoda</taxon>
        <taxon>Hexapoda</taxon>
        <taxon>Insecta</taxon>
        <taxon>Pterygota</taxon>
        <taxon>Neoptera</taxon>
        <taxon>Polyneoptera</taxon>
        <taxon>Phasmatodea</taxon>
        <taxon>Verophasmatodea</taxon>
        <taxon>Anareolatae</taxon>
        <taxon>Phasmatidae</taxon>
        <taxon>Eurycanthinae</taxon>
        <taxon>Dryococelus</taxon>
    </lineage>
</organism>
<sequence length="610" mass="68029">MAAALTAWPHTTVRHIFSGAPNIRSWCREGVTLSFPTHHAPLWVLIMFVSRPGATEVRFRIRRTPTCLGRRRDIRVEADHFLGAGDGLAGHGGRLVLHLTRALRQQAERATDILPRTHTHTHTNIHLIILGRRGVFNLAFKPGICALKAPLVTSAWHVTHHCCRVDEVVWPRAPTMANWARFLIRTSYDFSKWQTWWTLPLAGGFHLGAPVSTSTAVRHFSICSLPAKSLSFALGNTNTCINPPLHGQQEVLMNPKKIPDCFPTHDNFGYGGCPYRPLGLHTQVSLNVPTNKNLVDSNQGSSGAGMGQPITAAMAFHTNMIQPSGHTLYGSWQTVNPQLQEELKCEPGDSDDGLASHTNSQPCITPDSSPQPVETRKPAHNQLCHRGQFPLRRLSRSRRGVSFGTNISSPALRSDEMRAPTRGLRGTNSRSHSHRIRMPDQARLHMGQSCYAGFTMPPRARPDSPTRLSVRSFPPPKLVHCVQYPGSFHPKVLNGFRKIVEWPQTEGYKIEITRRKKRQTLNIDEAAVAERLDCSPPTKANWVQSPAGSLPDFHKWELSRMMLLAGGFSRGSNLSPALAFWRCSIFTSVHPRRLSRPCYESLKSLTSIKH</sequence>
<evidence type="ECO:0000313" key="2">
    <source>
        <dbReference type="EMBL" id="KAJ8893160.1"/>
    </source>
</evidence>
<protein>
    <submittedName>
        <fullName evidence="2">Uncharacterized protein</fullName>
    </submittedName>
</protein>
<accession>A0ABQ9I911</accession>
<name>A0ABQ9I911_9NEOP</name>
<reference evidence="2 3" key="1">
    <citation type="submission" date="2023-02" db="EMBL/GenBank/DDBJ databases">
        <title>LHISI_Scaffold_Assembly.</title>
        <authorList>
            <person name="Stuart O.P."/>
            <person name="Cleave R."/>
            <person name="Magrath M.J.L."/>
            <person name="Mikheyev A.S."/>
        </authorList>
    </citation>
    <scope>NUCLEOTIDE SEQUENCE [LARGE SCALE GENOMIC DNA]</scope>
    <source>
        <strain evidence="2">Daus_M_001</strain>
        <tissue evidence="2">Leg muscle</tissue>
    </source>
</reference>